<evidence type="ECO:0000313" key="2">
    <source>
        <dbReference type="EMBL" id="KAL1615852.1"/>
    </source>
</evidence>
<dbReference type="Proteomes" id="UP001521116">
    <property type="component" value="Unassembled WGS sequence"/>
</dbReference>
<reference evidence="2 3" key="1">
    <citation type="submission" date="2024-02" db="EMBL/GenBank/DDBJ databases">
        <title>De novo assembly and annotation of 12 fungi associated with fruit tree decline syndrome in Ontario, Canada.</title>
        <authorList>
            <person name="Sulman M."/>
            <person name="Ellouze W."/>
            <person name="Ilyukhin E."/>
        </authorList>
    </citation>
    <scope>NUCLEOTIDE SEQUENCE [LARGE SCALE GENOMIC DNA]</scope>
    <source>
        <strain evidence="2 3">M1-105</strain>
    </source>
</reference>
<protein>
    <recommendedName>
        <fullName evidence="4">FluG domain-containing protein</fullName>
    </recommendedName>
</protein>
<accession>A0ABR3SB20</accession>
<gene>
    <name evidence="2" type="ORF">SLS56_011654</name>
</gene>
<feature type="compositionally biased region" description="Polar residues" evidence="1">
    <location>
        <begin position="21"/>
        <end position="38"/>
    </location>
</feature>
<organism evidence="2 3">
    <name type="scientific">Neofusicoccum ribis</name>
    <dbReference type="NCBI Taxonomy" id="45134"/>
    <lineage>
        <taxon>Eukaryota</taxon>
        <taxon>Fungi</taxon>
        <taxon>Dikarya</taxon>
        <taxon>Ascomycota</taxon>
        <taxon>Pezizomycotina</taxon>
        <taxon>Dothideomycetes</taxon>
        <taxon>Dothideomycetes incertae sedis</taxon>
        <taxon>Botryosphaeriales</taxon>
        <taxon>Botryosphaeriaceae</taxon>
        <taxon>Neofusicoccum</taxon>
    </lineage>
</organism>
<dbReference type="EMBL" id="JAJVDC020000291">
    <property type="protein sequence ID" value="KAL1615852.1"/>
    <property type="molecule type" value="Genomic_DNA"/>
</dbReference>
<keyword evidence="3" id="KW-1185">Reference proteome</keyword>
<comment type="caution">
    <text evidence="2">The sequence shown here is derived from an EMBL/GenBank/DDBJ whole genome shotgun (WGS) entry which is preliminary data.</text>
</comment>
<evidence type="ECO:0008006" key="4">
    <source>
        <dbReference type="Google" id="ProtNLM"/>
    </source>
</evidence>
<evidence type="ECO:0000313" key="3">
    <source>
        <dbReference type="Proteomes" id="UP001521116"/>
    </source>
</evidence>
<name>A0ABR3SB20_9PEZI</name>
<proteinExistence type="predicted"/>
<sequence length="413" mass="46523">MENSPCAETGVDDVVVGSGLPGQQQATQRIRGGRTNSSILGHEAGRFPPVLKDFFDEAEGNMSTFVRAFWTLSDRIPGLPNAFWSGQALSRVRYSRQLYSGLPHAVDGSKHVFVVTKPHVGWPVSGMHWSLYCQGYFYHLSIDGQKKPARQTYVSGLNASIKGPRTLLKKEDLSTTSTKEYTDAESKAAKKPLIAFEVGQTQYSPEDIEKLARSIIEELREYNLLEANCQIFTQSLLYRVVMTQRDYSTFVGNKTQLVDWDLRGRLDTDALSPNTIALGFLIKNARRPNASSVMSAYPLYYLTALDATEARSIRVLYEKGHLHPGAKDPTGEDGALGYVWHGTKKDLRECLEGLRRALREFRDDIAARRSRDAFYGREAFRMERLEQLQEEKTNGRRFTGIETAILKTFSRST</sequence>
<evidence type="ECO:0000256" key="1">
    <source>
        <dbReference type="SAM" id="MobiDB-lite"/>
    </source>
</evidence>
<feature type="region of interest" description="Disordered" evidence="1">
    <location>
        <begin position="1"/>
        <end position="38"/>
    </location>
</feature>